<evidence type="ECO:0000256" key="1">
    <source>
        <dbReference type="SAM" id="MobiDB-lite"/>
    </source>
</evidence>
<organism evidence="2">
    <name type="scientific">Palpitomonas bilix</name>
    <dbReference type="NCBI Taxonomy" id="652834"/>
    <lineage>
        <taxon>Eukaryota</taxon>
        <taxon>Eukaryota incertae sedis</taxon>
    </lineage>
</organism>
<sequence length="142" mass="16064">MSNAGEQSGGRGREGASGGSSLSASPLPPLPQHGSTTSMMSTSKKVKKVVVLKEKWDKVVAELSLLRQSKDSFDGNMQKMQLYLNSVLKINKDAKEALVEKFATRERHAVMFEHFFALKVMQQKRRDKEKQAEKWRKRRLAE</sequence>
<reference evidence="2" key="1">
    <citation type="submission" date="2021-01" db="EMBL/GenBank/DDBJ databases">
        <authorList>
            <person name="Corre E."/>
            <person name="Pelletier E."/>
            <person name="Niang G."/>
            <person name="Scheremetjew M."/>
            <person name="Finn R."/>
            <person name="Kale V."/>
            <person name="Holt S."/>
            <person name="Cochrane G."/>
            <person name="Meng A."/>
            <person name="Brown T."/>
            <person name="Cohen L."/>
        </authorList>
    </citation>
    <scope>NUCLEOTIDE SEQUENCE</scope>
    <source>
        <strain evidence="2">NIES-2562</strain>
    </source>
</reference>
<feature type="compositionally biased region" description="Polar residues" evidence="1">
    <location>
        <begin position="33"/>
        <end position="43"/>
    </location>
</feature>
<name>A0A7S3DHU4_9EUKA</name>
<dbReference type="AlphaFoldDB" id="A0A7S3DHU4"/>
<feature type="region of interest" description="Disordered" evidence="1">
    <location>
        <begin position="123"/>
        <end position="142"/>
    </location>
</feature>
<dbReference type="EMBL" id="HBIB01030924">
    <property type="protein sequence ID" value="CAE0257787.1"/>
    <property type="molecule type" value="Transcribed_RNA"/>
</dbReference>
<accession>A0A7S3DHU4</accession>
<evidence type="ECO:0000313" key="2">
    <source>
        <dbReference type="EMBL" id="CAE0257787.1"/>
    </source>
</evidence>
<protein>
    <submittedName>
        <fullName evidence="2">Uncharacterized protein</fullName>
    </submittedName>
</protein>
<proteinExistence type="predicted"/>
<gene>
    <name evidence="2" type="ORF">PBIL07802_LOCUS20048</name>
</gene>
<feature type="compositionally biased region" description="Gly residues" evidence="1">
    <location>
        <begin position="7"/>
        <end position="18"/>
    </location>
</feature>
<feature type="region of interest" description="Disordered" evidence="1">
    <location>
        <begin position="1"/>
        <end position="44"/>
    </location>
</feature>
<feature type="compositionally biased region" description="Basic and acidic residues" evidence="1">
    <location>
        <begin position="124"/>
        <end position="142"/>
    </location>
</feature>